<keyword evidence="3" id="KW-0862">Zinc</keyword>
<dbReference type="PROSITE" id="PS01360">
    <property type="entry name" value="ZF_MYND_1"/>
    <property type="match status" value="1"/>
</dbReference>
<keyword evidence="6" id="KW-1133">Transmembrane helix</keyword>
<evidence type="ECO:0000313" key="9">
    <source>
        <dbReference type="Proteomes" id="UP001213000"/>
    </source>
</evidence>
<dbReference type="GO" id="GO:0008270">
    <property type="term" value="F:zinc ion binding"/>
    <property type="evidence" value="ECO:0007669"/>
    <property type="project" value="UniProtKB-KW"/>
</dbReference>
<comment type="caution">
    <text evidence="8">The sequence shown here is derived from an EMBL/GenBank/DDBJ whole genome shotgun (WGS) entry which is preliminary data.</text>
</comment>
<dbReference type="SUPFAM" id="SSF144232">
    <property type="entry name" value="HIT/MYND zinc finger-like"/>
    <property type="match status" value="1"/>
</dbReference>
<proteinExistence type="predicted"/>
<sequence length="331" mass="36872">MSTTTWLYALLTLSAAVGISYFLGFKPGSGISKVLAATALNGSPSGSEQHDATHDQPPTQDYVEGDAMQDVEEEEIDRRLPPTQDQCLCCLKKVEELGKPMLRCSQCKNAFYCNNVCQKQEWKRHKFNCSLFPPEGLKPARILITKELVDEVRRVDEILKAWLDRVSELTNGLQENVEKINAADLPEALPICRLELIPQFQYKNLPQLQLERHPFRNPIIQIARLYLIALVASHPNPQHRKLLADKLTSVTLPTHLAPLYGPKVMSRPADLSPGEYDTFAEIAPAVMVEPEKVGMDESERGRWIALAVAMKKLWNAGLAPRTAGSAPAVTP</sequence>
<dbReference type="InterPro" id="IPR002893">
    <property type="entry name" value="Znf_MYND"/>
</dbReference>
<dbReference type="AlphaFoldDB" id="A0AAD5YP17"/>
<accession>A0AAD5YP17</accession>
<feature type="region of interest" description="Disordered" evidence="5">
    <location>
        <begin position="42"/>
        <end position="62"/>
    </location>
</feature>
<evidence type="ECO:0000256" key="2">
    <source>
        <dbReference type="ARBA" id="ARBA00022771"/>
    </source>
</evidence>
<keyword evidence="2 4" id="KW-0863">Zinc-finger</keyword>
<dbReference type="PROSITE" id="PS50865">
    <property type="entry name" value="ZF_MYND_2"/>
    <property type="match status" value="1"/>
</dbReference>
<feature type="domain" description="MYND-type" evidence="7">
    <location>
        <begin position="87"/>
        <end position="129"/>
    </location>
</feature>
<name>A0AAD5YP17_9AGAR</name>
<dbReference type="Pfam" id="PF01753">
    <property type="entry name" value="zf-MYND"/>
    <property type="match status" value="1"/>
</dbReference>
<keyword evidence="1" id="KW-0479">Metal-binding</keyword>
<dbReference type="Gene3D" id="6.10.140.2220">
    <property type="match status" value="1"/>
</dbReference>
<evidence type="ECO:0000256" key="1">
    <source>
        <dbReference type="ARBA" id="ARBA00022723"/>
    </source>
</evidence>
<evidence type="ECO:0000256" key="6">
    <source>
        <dbReference type="SAM" id="Phobius"/>
    </source>
</evidence>
<evidence type="ECO:0000256" key="4">
    <source>
        <dbReference type="PROSITE-ProRule" id="PRU00134"/>
    </source>
</evidence>
<feature type="transmembrane region" description="Helical" evidence="6">
    <location>
        <begin position="6"/>
        <end position="25"/>
    </location>
</feature>
<evidence type="ECO:0000256" key="3">
    <source>
        <dbReference type="ARBA" id="ARBA00022833"/>
    </source>
</evidence>
<evidence type="ECO:0000313" key="8">
    <source>
        <dbReference type="EMBL" id="KAJ3565788.1"/>
    </source>
</evidence>
<protein>
    <recommendedName>
        <fullName evidence="7">MYND-type domain-containing protein</fullName>
    </recommendedName>
</protein>
<dbReference type="EMBL" id="JANIEX010000539">
    <property type="protein sequence ID" value="KAJ3565788.1"/>
    <property type="molecule type" value="Genomic_DNA"/>
</dbReference>
<organism evidence="8 9">
    <name type="scientific">Leucocoprinus birnbaumii</name>
    <dbReference type="NCBI Taxonomy" id="56174"/>
    <lineage>
        <taxon>Eukaryota</taxon>
        <taxon>Fungi</taxon>
        <taxon>Dikarya</taxon>
        <taxon>Basidiomycota</taxon>
        <taxon>Agaricomycotina</taxon>
        <taxon>Agaricomycetes</taxon>
        <taxon>Agaricomycetidae</taxon>
        <taxon>Agaricales</taxon>
        <taxon>Agaricineae</taxon>
        <taxon>Agaricaceae</taxon>
        <taxon>Leucocoprinus</taxon>
    </lineage>
</organism>
<evidence type="ECO:0000256" key="5">
    <source>
        <dbReference type="SAM" id="MobiDB-lite"/>
    </source>
</evidence>
<gene>
    <name evidence="8" type="ORF">NP233_g7414</name>
</gene>
<dbReference type="Proteomes" id="UP001213000">
    <property type="component" value="Unassembled WGS sequence"/>
</dbReference>
<reference evidence="8" key="1">
    <citation type="submission" date="2022-07" db="EMBL/GenBank/DDBJ databases">
        <title>Genome Sequence of Leucocoprinus birnbaumii.</title>
        <authorList>
            <person name="Buettner E."/>
        </authorList>
    </citation>
    <scope>NUCLEOTIDE SEQUENCE</scope>
    <source>
        <strain evidence="8">VT141</strain>
    </source>
</reference>
<keyword evidence="6" id="KW-0812">Transmembrane</keyword>
<evidence type="ECO:0000259" key="7">
    <source>
        <dbReference type="PROSITE" id="PS50865"/>
    </source>
</evidence>
<keyword evidence="6" id="KW-0472">Membrane</keyword>
<keyword evidence="9" id="KW-1185">Reference proteome</keyword>